<feature type="compositionally biased region" description="Low complexity" evidence="10">
    <location>
        <begin position="214"/>
        <end position="228"/>
    </location>
</feature>
<keyword evidence="7 9" id="KW-0694">RNA-binding</keyword>
<feature type="region of interest" description="Disordered" evidence="10">
    <location>
        <begin position="179"/>
        <end position="228"/>
    </location>
</feature>
<dbReference type="InterPro" id="IPR025763">
    <property type="entry name" value="Trm8_euk"/>
</dbReference>
<organism evidence="11 12">
    <name type="scientific">Byssochlamys spectabilis (strain No. 5 / NBRC 109023)</name>
    <name type="common">Paecilomyces variotii</name>
    <dbReference type="NCBI Taxonomy" id="1356009"/>
    <lineage>
        <taxon>Eukaryota</taxon>
        <taxon>Fungi</taxon>
        <taxon>Dikarya</taxon>
        <taxon>Ascomycota</taxon>
        <taxon>Pezizomycotina</taxon>
        <taxon>Eurotiomycetes</taxon>
        <taxon>Eurotiomycetidae</taxon>
        <taxon>Eurotiales</taxon>
        <taxon>Thermoascaceae</taxon>
        <taxon>Paecilomyces</taxon>
    </lineage>
</organism>
<feature type="region of interest" description="Disordered" evidence="10">
    <location>
        <begin position="49"/>
        <end position="70"/>
    </location>
</feature>
<comment type="subunit">
    <text evidence="9">Forms a complex with TRM82.</text>
</comment>
<evidence type="ECO:0000256" key="6">
    <source>
        <dbReference type="ARBA" id="ARBA00022694"/>
    </source>
</evidence>
<dbReference type="GO" id="GO:0000049">
    <property type="term" value="F:tRNA binding"/>
    <property type="evidence" value="ECO:0007669"/>
    <property type="project" value="UniProtKB-UniRule"/>
</dbReference>
<evidence type="ECO:0000256" key="9">
    <source>
        <dbReference type="HAMAP-Rule" id="MF_03055"/>
    </source>
</evidence>
<evidence type="ECO:0000256" key="7">
    <source>
        <dbReference type="ARBA" id="ARBA00022884"/>
    </source>
</evidence>
<comment type="function">
    <text evidence="9">Catalyzes the formation of N(7)-methylguanine at position 46 (m7G46) in tRNA.</text>
</comment>
<comment type="caution">
    <text evidence="11">The sequence shown here is derived from an EMBL/GenBank/DDBJ whole genome shotgun (WGS) entry which is preliminary data.</text>
</comment>
<dbReference type="eggNOG" id="KOG3115">
    <property type="taxonomic scope" value="Eukaryota"/>
</dbReference>
<feature type="active site" evidence="9">
    <location>
        <position position="266"/>
    </location>
</feature>
<dbReference type="Gene3D" id="3.40.50.150">
    <property type="entry name" value="Vaccinia Virus protein VP39"/>
    <property type="match status" value="1"/>
</dbReference>
<dbReference type="PANTHER" id="PTHR23417:SF16">
    <property type="entry name" value="TRNA (GUANINE-N(7)-)-METHYLTRANSFERASE"/>
    <property type="match status" value="1"/>
</dbReference>
<feature type="binding site" evidence="9">
    <location>
        <begin position="368"/>
        <end position="370"/>
    </location>
    <ligand>
        <name>S-adenosyl-L-methionine</name>
        <dbReference type="ChEBI" id="CHEBI:59789"/>
    </ligand>
</feature>
<keyword evidence="8 9" id="KW-0539">Nucleus</keyword>
<evidence type="ECO:0000256" key="3">
    <source>
        <dbReference type="ARBA" id="ARBA00022603"/>
    </source>
</evidence>
<keyword evidence="2 9" id="KW-0820">tRNA-binding</keyword>
<evidence type="ECO:0000256" key="5">
    <source>
        <dbReference type="ARBA" id="ARBA00022691"/>
    </source>
</evidence>
<evidence type="ECO:0000256" key="1">
    <source>
        <dbReference type="ARBA" id="ARBA00000142"/>
    </source>
</evidence>
<dbReference type="Proteomes" id="UP000018001">
    <property type="component" value="Unassembled WGS sequence"/>
</dbReference>
<dbReference type="OrthoDB" id="47276at2759"/>
<keyword evidence="5 9" id="KW-0949">S-adenosyl-L-methionine</keyword>
<feature type="binding site" evidence="9">
    <location>
        <position position="263"/>
    </location>
    <ligand>
        <name>S-adenosyl-L-methionine</name>
        <dbReference type="ChEBI" id="CHEBI:59789"/>
    </ligand>
</feature>
<feature type="binding site" evidence="9">
    <location>
        <begin position="243"/>
        <end position="244"/>
    </location>
    <ligand>
        <name>S-adenosyl-L-methionine</name>
        <dbReference type="ChEBI" id="CHEBI:59789"/>
    </ligand>
</feature>
<evidence type="ECO:0000256" key="10">
    <source>
        <dbReference type="SAM" id="MobiDB-lite"/>
    </source>
</evidence>
<feature type="binding site" evidence="9">
    <location>
        <begin position="159"/>
        <end position="160"/>
    </location>
    <ligand>
        <name>S-adenosyl-L-methionine</name>
        <dbReference type="ChEBI" id="CHEBI:59789"/>
    </ligand>
</feature>
<dbReference type="GO" id="GO:0005634">
    <property type="term" value="C:nucleus"/>
    <property type="evidence" value="ECO:0007669"/>
    <property type="project" value="UniProtKB-SubCell"/>
</dbReference>
<feature type="region of interest" description="Disordered" evidence="10">
    <location>
        <begin position="321"/>
        <end position="348"/>
    </location>
</feature>
<feature type="binding site" evidence="9">
    <location>
        <position position="136"/>
    </location>
    <ligand>
        <name>S-adenosyl-L-methionine</name>
        <dbReference type="ChEBI" id="CHEBI:59789"/>
    </ligand>
</feature>
<evidence type="ECO:0000256" key="8">
    <source>
        <dbReference type="ARBA" id="ARBA00023242"/>
    </source>
</evidence>
<sequence length="396" mass="44170">MSLALPLRRPHVFFFRKANLAAVALLSRPALDSRKSFLVYAMTFPPNKRQRREEYRQAQTQATQKESAEIQMPKKRFYRQRAHANPFSDHKLDYPLSPAHMDWASHFPAFVDPDENKKNEGGFRQRVKDVEVVDIGCGFGGLLAGLAPVLPDTLIVGMEIRISVLEYVTGRIQVLRAQSEQAQKTSSSTTSSPAPAPAPAQASSSATSPPPAAAAPQSPSASSTTITAPVPGGYQNVSALRTNTMKFLPNFFAREQLSKIFICFPDPHFKARKHKARIVSPALNAEYAYVLRPGGLLYTITDVEDYHNWILKHFEKSSPVEDAAAAEKQEASDEREGNSDTGVKELWERVSDEELKDDPCVRIMSEETEESKKVTRNKGNKYVAVFRRKANPQWPA</sequence>
<accession>V5I5K0</accession>
<dbReference type="GO" id="GO:0043527">
    <property type="term" value="C:tRNA methyltransferase complex"/>
    <property type="evidence" value="ECO:0007669"/>
    <property type="project" value="TreeGrafter"/>
</dbReference>
<evidence type="ECO:0000256" key="2">
    <source>
        <dbReference type="ARBA" id="ARBA00022555"/>
    </source>
</evidence>
<dbReference type="InterPro" id="IPR003358">
    <property type="entry name" value="tRNA_(Gua-N-7)_MeTrfase_Trmb"/>
</dbReference>
<dbReference type="PROSITE" id="PS51625">
    <property type="entry name" value="SAM_MT_TRMB"/>
    <property type="match status" value="1"/>
</dbReference>
<dbReference type="GO" id="GO:0008176">
    <property type="term" value="F:tRNA (guanine(46)-N7)-methyltransferase activity"/>
    <property type="evidence" value="ECO:0007669"/>
    <property type="project" value="UniProtKB-UniRule"/>
</dbReference>
<feature type="compositionally biased region" description="Low complexity" evidence="10">
    <location>
        <begin position="179"/>
        <end position="207"/>
    </location>
</feature>
<evidence type="ECO:0000313" key="11">
    <source>
        <dbReference type="EMBL" id="GAD99355.1"/>
    </source>
</evidence>
<comment type="subcellular location">
    <subcellularLocation>
        <location evidence="9">Nucleus</location>
    </subcellularLocation>
</comment>
<dbReference type="HAMAP" id="MF_03055">
    <property type="entry name" value="tRNA_methyltr_TrmB_euk"/>
    <property type="match status" value="1"/>
</dbReference>
<reference evidence="12" key="1">
    <citation type="journal article" date="2014" name="Genome Announc.">
        <title>Draft genome sequence of the formaldehyde-resistant fungus Byssochlamys spectabilis No. 5 (anamorph Paecilomyces variotii No. 5) (NBRC109023).</title>
        <authorList>
            <person name="Oka T."/>
            <person name="Ekino K."/>
            <person name="Fukuda K."/>
            <person name="Nomura Y."/>
        </authorList>
    </citation>
    <scope>NUCLEOTIDE SEQUENCE [LARGE SCALE GENOMIC DNA]</scope>
    <source>
        <strain evidence="12">No. 5 / NBRC 109023</strain>
    </source>
</reference>
<dbReference type="HOGENOM" id="CLU_050910_3_1_1"/>
<evidence type="ECO:0000256" key="4">
    <source>
        <dbReference type="ARBA" id="ARBA00022679"/>
    </source>
</evidence>
<gene>
    <name evidence="9" type="primary">TRM8</name>
    <name evidence="11" type="ORF">PVAR5_8070</name>
</gene>
<dbReference type="PANTHER" id="PTHR23417">
    <property type="entry name" value="3-DEOXY-D-MANNO-OCTULOSONIC-ACID TRANSFERASE/TRNA GUANINE-N 7 - -METHYLTRANSFERASE"/>
    <property type="match status" value="1"/>
</dbReference>
<comment type="pathway">
    <text evidence="9">tRNA modification; N(7)-methylguanine-tRNA biosynthesis.</text>
</comment>
<comment type="similarity">
    <text evidence="9">Belongs to the class I-like SAM-binding methyltransferase superfamily. TrmB family.</text>
</comment>
<keyword evidence="3 9" id="KW-0489">Methyltransferase</keyword>
<dbReference type="FunCoup" id="V5I5K0">
    <property type="interactions" value="495"/>
</dbReference>
<protein>
    <recommendedName>
        <fullName evidence="9">tRNA (guanine-N(7)-)-methyltransferase</fullName>
        <ecNumber evidence="9">2.1.1.33</ecNumber>
    </recommendedName>
    <alternativeName>
        <fullName evidence="9">Transfer RNA methyltransferase 8</fullName>
    </alternativeName>
    <alternativeName>
        <fullName evidence="9">tRNA (guanine(46)-N(7))-methyltransferase</fullName>
    </alternativeName>
    <alternativeName>
        <fullName evidence="9">tRNA(m7G46)-methyltransferase</fullName>
    </alternativeName>
</protein>
<keyword evidence="6 9" id="KW-0819">tRNA processing</keyword>
<dbReference type="EMBL" id="BAUL01000293">
    <property type="protein sequence ID" value="GAD99355.1"/>
    <property type="molecule type" value="Genomic_DNA"/>
</dbReference>
<dbReference type="EC" id="2.1.1.33" evidence="9"/>
<name>V5I5K0_BYSSN</name>
<dbReference type="SUPFAM" id="SSF53335">
    <property type="entry name" value="S-adenosyl-L-methionine-dependent methyltransferases"/>
    <property type="match status" value="1"/>
</dbReference>
<dbReference type="InterPro" id="IPR029063">
    <property type="entry name" value="SAM-dependent_MTases_sf"/>
</dbReference>
<keyword evidence="12" id="KW-1185">Reference proteome</keyword>
<keyword evidence="4 9" id="KW-0808">Transferase</keyword>
<dbReference type="InParanoid" id="V5I5K0"/>
<comment type="catalytic activity">
    <reaction evidence="1 9">
        <text>guanosine(46) in tRNA + S-adenosyl-L-methionine = N(7)-methylguanosine(46) in tRNA + S-adenosyl-L-homocysteine</text>
        <dbReference type="Rhea" id="RHEA:42708"/>
        <dbReference type="Rhea" id="RHEA-COMP:10188"/>
        <dbReference type="Rhea" id="RHEA-COMP:10189"/>
        <dbReference type="ChEBI" id="CHEBI:57856"/>
        <dbReference type="ChEBI" id="CHEBI:59789"/>
        <dbReference type="ChEBI" id="CHEBI:74269"/>
        <dbReference type="ChEBI" id="CHEBI:74480"/>
        <dbReference type="EC" id="2.1.1.33"/>
    </reaction>
</comment>
<dbReference type="AlphaFoldDB" id="V5I5K0"/>
<evidence type="ECO:0000313" key="12">
    <source>
        <dbReference type="Proteomes" id="UP000018001"/>
    </source>
</evidence>
<dbReference type="UniPathway" id="UPA00989"/>
<proteinExistence type="inferred from homology"/>
<dbReference type="Pfam" id="PF02390">
    <property type="entry name" value="Methyltransf_4"/>
    <property type="match status" value="2"/>
</dbReference>